<dbReference type="CDD" id="cd00130">
    <property type="entry name" value="PAS"/>
    <property type="match status" value="2"/>
</dbReference>
<proteinExistence type="predicted"/>
<dbReference type="InterPro" id="IPR035919">
    <property type="entry name" value="EAL_sf"/>
</dbReference>
<dbReference type="SUPFAM" id="SSF55785">
    <property type="entry name" value="PYP-like sensor domain (PAS domain)"/>
    <property type="match status" value="2"/>
</dbReference>
<dbReference type="PANTHER" id="PTHR44757:SF2">
    <property type="entry name" value="BIOFILM ARCHITECTURE MAINTENANCE PROTEIN MBAA"/>
    <property type="match status" value="1"/>
</dbReference>
<dbReference type="InterPro" id="IPR000014">
    <property type="entry name" value="PAS"/>
</dbReference>
<sequence>MHHIQELLEASRLISNHTPYPMFMTDMHGHIIWWSDEAEKSFGYKSDDVKGKYVPLFDRNLDDHFTDIWESLSRSLDPLQFDSVPLYHQNGDSFTASIVAKSFPFENERFSLFQINFADIQNTENTSFIELQLLKKGLSESFMLVYLDKDGIVIHANDKFLSSSKWTPKRVLGKSFWQLIPNTPDHVAKAEVIVKKIRNGENFYGPIEKITKTGQIYWVNLLVIPITDSQKNLLYYLLLEEEITEKKLLQTKLEQIAYVDTETGLISRHRLEEIVAEYIRDSKHFSFVYISIDQFYTLKEIFNDQTETMLLTEFTKRLKVYFRDSIIARTSRDEFALITPLSDWYIQEFIYFLKQKPIYLNNKMIPLTVSGGITKFPEDQQTYINLLKASTTTIQKIKKEGGGSIAILSQSDHYKLSRRIQIEKRLLLALDHNDLHVMYLPQVDVATGKVIAVEALVRWEDEVLGTVSPDELIPIAEETGLINEIGTFVLEKACEQAAIWQRKEIPVKVSYNSSIREFRDKNMVKTIRKVLEKYNCSPSLLQIEFTEKFAIEAEGEQSIIGQMRKLQQDGVTFTLDDFGTGYASLHYLQLLPIDEMKIDSSFISSITGLEKQKKLVQGLIHLGHSLGVRVVAEGVEHESQYLLLKEFGCDALQGYYISPPISAEEVEKLF</sequence>
<feature type="domain" description="EAL" evidence="3">
    <location>
        <begin position="419"/>
        <end position="670"/>
    </location>
</feature>
<evidence type="ECO:0000259" key="1">
    <source>
        <dbReference type="PROSITE" id="PS50112"/>
    </source>
</evidence>
<dbReference type="InterPro" id="IPR000160">
    <property type="entry name" value="GGDEF_dom"/>
</dbReference>
<evidence type="ECO:0000259" key="3">
    <source>
        <dbReference type="PROSITE" id="PS50883"/>
    </source>
</evidence>
<protein>
    <submittedName>
        <fullName evidence="5">PAS domain S-box-containing protein/diguanylate cyclase (GGDEF)-like protein</fullName>
    </submittedName>
</protein>
<evidence type="ECO:0000313" key="6">
    <source>
        <dbReference type="Proteomes" id="UP000248646"/>
    </source>
</evidence>
<dbReference type="AlphaFoldDB" id="A0A2W7MRF5"/>
<name>A0A2W7MRF5_9BACI</name>
<feature type="domain" description="GGDEF" evidence="4">
    <location>
        <begin position="283"/>
        <end position="410"/>
    </location>
</feature>
<dbReference type="InterPro" id="IPR029787">
    <property type="entry name" value="Nucleotide_cyclase"/>
</dbReference>
<dbReference type="NCBIfam" id="TIGR00229">
    <property type="entry name" value="sensory_box"/>
    <property type="match status" value="2"/>
</dbReference>
<dbReference type="InterPro" id="IPR001633">
    <property type="entry name" value="EAL_dom"/>
</dbReference>
<dbReference type="SMART" id="SM00052">
    <property type="entry name" value="EAL"/>
    <property type="match status" value="1"/>
</dbReference>
<dbReference type="SMART" id="SM00267">
    <property type="entry name" value="GGDEF"/>
    <property type="match status" value="1"/>
</dbReference>
<dbReference type="InterPro" id="IPR000700">
    <property type="entry name" value="PAS-assoc_C"/>
</dbReference>
<dbReference type="Pfam" id="PF00990">
    <property type="entry name" value="GGDEF"/>
    <property type="match status" value="1"/>
</dbReference>
<gene>
    <name evidence="5" type="ORF">C7437_102236</name>
</gene>
<dbReference type="Gene3D" id="3.30.70.270">
    <property type="match status" value="1"/>
</dbReference>
<dbReference type="Pfam" id="PF00563">
    <property type="entry name" value="EAL"/>
    <property type="match status" value="1"/>
</dbReference>
<dbReference type="SUPFAM" id="SSF55073">
    <property type="entry name" value="Nucleotide cyclase"/>
    <property type="match status" value="1"/>
</dbReference>
<dbReference type="Proteomes" id="UP000248646">
    <property type="component" value="Unassembled WGS sequence"/>
</dbReference>
<evidence type="ECO:0000259" key="4">
    <source>
        <dbReference type="PROSITE" id="PS50887"/>
    </source>
</evidence>
<dbReference type="PROSITE" id="PS50887">
    <property type="entry name" value="GGDEF"/>
    <property type="match status" value="1"/>
</dbReference>
<dbReference type="PROSITE" id="PS50113">
    <property type="entry name" value="PAC"/>
    <property type="match status" value="1"/>
</dbReference>
<feature type="domain" description="PAC" evidence="2">
    <location>
        <begin position="203"/>
        <end position="255"/>
    </location>
</feature>
<keyword evidence="6" id="KW-1185">Reference proteome</keyword>
<dbReference type="PANTHER" id="PTHR44757">
    <property type="entry name" value="DIGUANYLATE CYCLASE DGCP"/>
    <property type="match status" value="1"/>
</dbReference>
<dbReference type="InterPro" id="IPR052155">
    <property type="entry name" value="Biofilm_reg_signaling"/>
</dbReference>
<dbReference type="Pfam" id="PF13426">
    <property type="entry name" value="PAS_9"/>
    <property type="match status" value="2"/>
</dbReference>
<dbReference type="SMART" id="SM00091">
    <property type="entry name" value="PAS"/>
    <property type="match status" value="2"/>
</dbReference>
<dbReference type="OrthoDB" id="2624050at2"/>
<accession>A0A2W7MRF5</accession>
<dbReference type="NCBIfam" id="TIGR00254">
    <property type="entry name" value="GGDEF"/>
    <property type="match status" value="1"/>
</dbReference>
<dbReference type="SUPFAM" id="SSF141868">
    <property type="entry name" value="EAL domain-like"/>
    <property type="match status" value="1"/>
</dbReference>
<dbReference type="RefSeq" id="WP_111439217.1">
    <property type="nucleotide sequence ID" value="NZ_QKZI01000002.1"/>
</dbReference>
<dbReference type="PROSITE" id="PS50883">
    <property type="entry name" value="EAL"/>
    <property type="match status" value="1"/>
</dbReference>
<dbReference type="Gene3D" id="3.30.450.20">
    <property type="entry name" value="PAS domain"/>
    <property type="match status" value="2"/>
</dbReference>
<dbReference type="InterPro" id="IPR035965">
    <property type="entry name" value="PAS-like_dom_sf"/>
</dbReference>
<dbReference type="PROSITE" id="PS50112">
    <property type="entry name" value="PAS"/>
    <property type="match status" value="1"/>
</dbReference>
<evidence type="ECO:0000313" key="5">
    <source>
        <dbReference type="EMBL" id="PZX05772.1"/>
    </source>
</evidence>
<feature type="domain" description="PAS" evidence="1">
    <location>
        <begin position="1"/>
        <end position="79"/>
    </location>
</feature>
<dbReference type="InterPro" id="IPR043128">
    <property type="entry name" value="Rev_trsase/Diguanyl_cyclase"/>
</dbReference>
<organism evidence="5 6">
    <name type="scientific">Psychrobacillus insolitus</name>
    <dbReference type="NCBI Taxonomy" id="1461"/>
    <lineage>
        <taxon>Bacteria</taxon>
        <taxon>Bacillati</taxon>
        <taxon>Bacillota</taxon>
        <taxon>Bacilli</taxon>
        <taxon>Bacillales</taxon>
        <taxon>Bacillaceae</taxon>
        <taxon>Psychrobacillus</taxon>
    </lineage>
</organism>
<dbReference type="CDD" id="cd01949">
    <property type="entry name" value="GGDEF"/>
    <property type="match status" value="1"/>
</dbReference>
<dbReference type="EMBL" id="QKZI01000002">
    <property type="protein sequence ID" value="PZX05772.1"/>
    <property type="molecule type" value="Genomic_DNA"/>
</dbReference>
<dbReference type="CDD" id="cd01948">
    <property type="entry name" value="EAL"/>
    <property type="match status" value="1"/>
</dbReference>
<dbReference type="Gene3D" id="3.20.20.450">
    <property type="entry name" value="EAL domain"/>
    <property type="match status" value="1"/>
</dbReference>
<reference evidence="5 6" key="1">
    <citation type="submission" date="2018-06" db="EMBL/GenBank/DDBJ databases">
        <title>Genomic Encyclopedia of Type Strains, Phase IV (KMG-IV): sequencing the most valuable type-strain genomes for metagenomic binning, comparative biology and taxonomic classification.</title>
        <authorList>
            <person name="Goeker M."/>
        </authorList>
    </citation>
    <scope>NUCLEOTIDE SEQUENCE [LARGE SCALE GENOMIC DNA]</scope>
    <source>
        <strain evidence="5 6">DSM 5</strain>
    </source>
</reference>
<comment type="caution">
    <text evidence="5">The sequence shown here is derived from an EMBL/GenBank/DDBJ whole genome shotgun (WGS) entry which is preliminary data.</text>
</comment>
<evidence type="ECO:0000259" key="2">
    <source>
        <dbReference type="PROSITE" id="PS50113"/>
    </source>
</evidence>